<feature type="region of interest" description="Disordered" evidence="1">
    <location>
        <begin position="72"/>
        <end position="98"/>
    </location>
</feature>
<dbReference type="EMBL" id="MTPX02000020">
    <property type="protein sequence ID" value="PHP53356.1"/>
    <property type="molecule type" value="Genomic_DNA"/>
</dbReference>
<reference evidence="2 3" key="1">
    <citation type="submission" date="2017-10" db="EMBL/GenBank/DDBJ databases">
        <title>Draft genome sequence of cellulolytic Actinomyces sp CtC72 isolated from cattle rumen fluid.</title>
        <authorList>
            <person name="Joshi A.J."/>
            <person name="Vasudevan G."/>
            <person name="Lanjekar V.B."/>
            <person name="Hivarkar S."/>
            <person name="Engineer A."/>
            <person name="Pore S.D."/>
            <person name="Dhakephalkar P.K."/>
            <person name="Dagar S."/>
        </authorList>
    </citation>
    <scope>NUCLEOTIDE SEQUENCE [LARGE SCALE GENOMIC DNA]</scope>
    <source>
        <strain evidence="3">CtC72</strain>
    </source>
</reference>
<protein>
    <submittedName>
        <fullName evidence="2">Uncharacterized protein</fullName>
    </submittedName>
</protein>
<evidence type="ECO:0000313" key="3">
    <source>
        <dbReference type="Proteomes" id="UP000194577"/>
    </source>
</evidence>
<name>A0ABX4MDE2_9ACTO</name>
<accession>A0ABX4MDE2</accession>
<gene>
    <name evidence="2" type="ORF">BW737_003065</name>
</gene>
<evidence type="ECO:0000313" key="2">
    <source>
        <dbReference type="EMBL" id="PHP53356.1"/>
    </source>
</evidence>
<keyword evidence="3" id="KW-1185">Reference proteome</keyword>
<evidence type="ECO:0000256" key="1">
    <source>
        <dbReference type="SAM" id="MobiDB-lite"/>
    </source>
</evidence>
<organism evidence="2 3">
    <name type="scientific">Actinomyces ruminis</name>
    <dbReference type="NCBI Taxonomy" id="1937003"/>
    <lineage>
        <taxon>Bacteria</taxon>
        <taxon>Bacillati</taxon>
        <taxon>Actinomycetota</taxon>
        <taxon>Actinomycetes</taxon>
        <taxon>Actinomycetales</taxon>
        <taxon>Actinomycetaceae</taxon>
        <taxon>Actinomyces</taxon>
    </lineage>
</organism>
<sequence>MSSSVCRRVELDSRCTSTVTSWSRVDTMRTGSSAEDEIRLMVLDGAAARPSVTASPRARDWVIMVVQADSSARQDAEAARATTSVDMPRARSGSSRIEATESRWSAVARAADRVIAVTSP</sequence>
<dbReference type="Proteomes" id="UP000194577">
    <property type="component" value="Unassembled WGS sequence"/>
</dbReference>
<comment type="caution">
    <text evidence="2">The sequence shown here is derived from an EMBL/GenBank/DDBJ whole genome shotgun (WGS) entry which is preliminary data.</text>
</comment>
<proteinExistence type="predicted"/>